<comment type="pathway">
    <text evidence="4">Amino-acid biosynthesis; L-leucine biosynthesis; L-leucine from 3-methyl-2-oxobutanoate: step 4/4.</text>
</comment>
<comment type="function">
    <text evidence="1">Acts on leucine, isoleucine and valine.</text>
</comment>
<gene>
    <name evidence="12" type="ORF">FHS82_003487</name>
</gene>
<evidence type="ECO:0000313" key="12">
    <source>
        <dbReference type="EMBL" id="NIJ59629.1"/>
    </source>
</evidence>
<comment type="pathway">
    <text evidence="2">Amino-acid biosynthesis; L-isoleucine biosynthesis; L-isoleucine from 2-oxobutanoate: step 4/4.</text>
</comment>
<comment type="pathway">
    <text evidence="3">Amino-acid biosynthesis; L-valine biosynthesis; L-valine from pyruvate: step 4/4.</text>
</comment>
<dbReference type="InterPro" id="IPR001544">
    <property type="entry name" value="Aminotrans_IV"/>
</dbReference>
<dbReference type="EMBL" id="JAASQI010000009">
    <property type="protein sequence ID" value="NIJ59629.1"/>
    <property type="molecule type" value="Genomic_DNA"/>
</dbReference>
<evidence type="ECO:0000256" key="1">
    <source>
        <dbReference type="ARBA" id="ARBA00003109"/>
    </source>
</evidence>
<dbReference type="InterPro" id="IPR036038">
    <property type="entry name" value="Aminotransferase-like"/>
</dbReference>
<evidence type="ECO:0000256" key="9">
    <source>
        <dbReference type="ARBA" id="ARBA00048212"/>
    </source>
</evidence>
<dbReference type="Proteomes" id="UP001429580">
    <property type="component" value="Unassembled WGS sequence"/>
</dbReference>
<dbReference type="EC" id="2.6.1.42" evidence="6"/>
<evidence type="ECO:0000256" key="11">
    <source>
        <dbReference type="ARBA" id="ARBA00049229"/>
    </source>
</evidence>
<evidence type="ECO:0000313" key="13">
    <source>
        <dbReference type="Proteomes" id="UP001429580"/>
    </source>
</evidence>
<comment type="catalytic activity">
    <reaction evidence="11">
        <text>L-leucine + 2-oxoglutarate = 4-methyl-2-oxopentanoate + L-glutamate</text>
        <dbReference type="Rhea" id="RHEA:18321"/>
        <dbReference type="ChEBI" id="CHEBI:16810"/>
        <dbReference type="ChEBI" id="CHEBI:17865"/>
        <dbReference type="ChEBI" id="CHEBI:29985"/>
        <dbReference type="ChEBI" id="CHEBI:57427"/>
        <dbReference type="EC" id="2.6.1.42"/>
    </reaction>
</comment>
<dbReference type="PANTHER" id="PTHR42743:SF11">
    <property type="entry name" value="AMINODEOXYCHORISMATE LYASE"/>
    <property type="match status" value="1"/>
</dbReference>
<dbReference type="InterPro" id="IPR043131">
    <property type="entry name" value="BCAT-like_N"/>
</dbReference>
<comment type="caution">
    <text evidence="12">The sequence shown here is derived from an EMBL/GenBank/DDBJ whole genome shotgun (WGS) entry which is preliminary data.</text>
</comment>
<evidence type="ECO:0000256" key="10">
    <source>
        <dbReference type="ARBA" id="ARBA00048798"/>
    </source>
</evidence>
<keyword evidence="12" id="KW-0808">Transferase</keyword>
<accession>A0ABX0V331</accession>
<comment type="catalytic activity">
    <reaction evidence="9">
        <text>L-valine + 2-oxoglutarate = 3-methyl-2-oxobutanoate + L-glutamate</text>
        <dbReference type="Rhea" id="RHEA:24813"/>
        <dbReference type="ChEBI" id="CHEBI:11851"/>
        <dbReference type="ChEBI" id="CHEBI:16810"/>
        <dbReference type="ChEBI" id="CHEBI:29985"/>
        <dbReference type="ChEBI" id="CHEBI:57762"/>
        <dbReference type="EC" id="2.6.1.42"/>
    </reaction>
</comment>
<protein>
    <recommendedName>
        <fullName evidence="7">Probable branched-chain-amino-acid aminotransferase</fullName>
        <ecNumber evidence="6">2.6.1.42</ecNumber>
    </recommendedName>
</protein>
<keyword evidence="8" id="KW-0028">Amino-acid biosynthesis</keyword>
<dbReference type="PANTHER" id="PTHR42743">
    <property type="entry name" value="AMINO-ACID AMINOTRANSFERASE"/>
    <property type="match status" value="1"/>
</dbReference>
<sequence length="263" mass="26941">MIGWLNGSLLDGTRHALSVSDRGFLLGDGLYETIRVTNGEAAHLERHLARLAHGAAVIGLPLPAVDVAAAVAAVITANALQAGSLRLTITRGSGPRGLLPPDAPDPTLLITAFPTSPQAAAAHVIVASRTRRNEHSPLAGIKSTNCLDNIIARLEARDCGADDALLLNTAGRIAEASAANVFALIGGVWLTPPVAEGALPGITRARILETGGREASLTVDDLLNADEIVLTSSLGIRAVKALAGKDLPANGPGASRLARVLFG</sequence>
<evidence type="ECO:0000256" key="5">
    <source>
        <dbReference type="ARBA" id="ARBA00009320"/>
    </source>
</evidence>
<dbReference type="InterPro" id="IPR050571">
    <property type="entry name" value="Class-IV_PLP-Dep_Aminotrnsfr"/>
</dbReference>
<dbReference type="InterPro" id="IPR043132">
    <property type="entry name" value="BCAT-like_C"/>
</dbReference>
<evidence type="ECO:0000256" key="7">
    <source>
        <dbReference type="ARBA" id="ARBA00014472"/>
    </source>
</evidence>
<comment type="catalytic activity">
    <reaction evidence="10">
        <text>L-isoleucine + 2-oxoglutarate = (S)-3-methyl-2-oxopentanoate + L-glutamate</text>
        <dbReference type="Rhea" id="RHEA:24801"/>
        <dbReference type="ChEBI" id="CHEBI:16810"/>
        <dbReference type="ChEBI" id="CHEBI:29985"/>
        <dbReference type="ChEBI" id="CHEBI:35146"/>
        <dbReference type="ChEBI" id="CHEBI:58045"/>
        <dbReference type="EC" id="2.6.1.42"/>
    </reaction>
</comment>
<keyword evidence="13" id="KW-1185">Reference proteome</keyword>
<evidence type="ECO:0000256" key="3">
    <source>
        <dbReference type="ARBA" id="ARBA00004931"/>
    </source>
</evidence>
<dbReference type="Gene3D" id="3.30.470.10">
    <property type="match status" value="1"/>
</dbReference>
<dbReference type="SUPFAM" id="SSF56752">
    <property type="entry name" value="D-aminoacid aminotransferase-like PLP-dependent enzymes"/>
    <property type="match status" value="1"/>
</dbReference>
<dbReference type="GO" id="GO:0004084">
    <property type="term" value="F:branched-chain-amino-acid transaminase activity"/>
    <property type="evidence" value="ECO:0007669"/>
    <property type="project" value="UniProtKB-EC"/>
</dbReference>
<proteinExistence type="inferred from homology"/>
<comment type="similarity">
    <text evidence="5">Belongs to the class-IV pyridoxal-phosphate-dependent aminotransferase family.</text>
</comment>
<dbReference type="Gene3D" id="3.20.10.10">
    <property type="entry name" value="D-amino Acid Aminotransferase, subunit A, domain 2"/>
    <property type="match status" value="1"/>
</dbReference>
<organism evidence="12 13">
    <name type="scientific">Pseudochelatococcus lubricantis</name>
    <dbReference type="NCBI Taxonomy" id="1538102"/>
    <lineage>
        <taxon>Bacteria</taxon>
        <taxon>Pseudomonadati</taxon>
        <taxon>Pseudomonadota</taxon>
        <taxon>Alphaproteobacteria</taxon>
        <taxon>Hyphomicrobiales</taxon>
        <taxon>Chelatococcaceae</taxon>
        <taxon>Pseudochelatococcus</taxon>
    </lineage>
</organism>
<name>A0ABX0V331_9HYPH</name>
<keyword evidence="8" id="KW-0100">Branched-chain amino acid biosynthesis</keyword>
<evidence type="ECO:0000256" key="6">
    <source>
        <dbReference type="ARBA" id="ARBA00013053"/>
    </source>
</evidence>
<evidence type="ECO:0000256" key="8">
    <source>
        <dbReference type="ARBA" id="ARBA00023304"/>
    </source>
</evidence>
<evidence type="ECO:0000256" key="2">
    <source>
        <dbReference type="ARBA" id="ARBA00004824"/>
    </source>
</evidence>
<dbReference type="Pfam" id="PF01063">
    <property type="entry name" value="Aminotran_4"/>
    <property type="match status" value="1"/>
</dbReference>
<keyword evidence="12" id="KW-0032">Aminotransferase</keyword>
<evidence type="ECO:0000256" key="4">
    <source>
        <dbReference type="ARBA" id="ARBA00005072"/>
    </source>
</evidence>
<dbReference type="RefSeq" id="WP_166955164.1">
    <property type="nucleotide sequence ID" value="NZ_JAASQI010000009.1"/>
</dbReference>
<reference evidence="12 13" key="1">
    <citation type="submission" date="2020-03" db="EMBL/GenBank/DDBJ databases">
        <title>Genomic Encyclopedia of Type Strains, Phase IV (KMG-IV): sequencing the most valuable type-strain genomes for metagenomic binning, comparative biology and taxonomic classification.</title>
        <authorList>
            <person name="Goeker M."/>
        </authorList>
    </citation>
    <scope>NUCLEOTIDE SEQUENCE [LARGE SCALE GENOMIC DNA]</scope>
    <source>
        <strain evidence="12 13">DSM 103870</strain>
    </source>
</reference>